<dbReference type="EMBL" id="JARWBG010000009">
    <property type="protein sequence ID" value="MDH2389192.1"/>
    <property type="molecule type" value="Genomic_DNA"/>
</dbReference>
<evidence type="ECO:0000313" key="9">
    <source>
        <dbReference type="EMBL" id="MDH2389192.1"/>
    </source>
</evidence>
<reference evidence="9 10" key="1">
    <citation type="submission" date="2023-04" db="EMBL/GenBank/DDBJ databases">
        <title>Streptomyces chengmaiensis sp. nov. isolated from the stem of mangrove plant in Hainan.</title>
        <authorList>
            <person name="Huang X."/>
            <person name="Zhou S."/>
            <person name="Chu X."/>
            <person name="Xie Y."/>
            <person name="Lin Y."/>
        </authorList>
    </citation>
    <scope>NUCLEOTIDE SEQUENCE [LARGE SCALE GENOMIC DNA]</scope>
    <source>
        <strain evidence="9 10">HNM0663</strain>
    </source>
</reference>
<evidence type="ECO:0000256" key="2">
    <source>
        <dbReference type="ARBA" id="ARBA00022741"/>
    </source>
</evidence>
<evidence type="ECO:0000256" key="5">
    <source>
        <dbReference type="PROSITE-ProRule" id="PRU10141"/>
    </source>
</evidence>
<feature type="binding site" evidence="5">
    <location>
        <position position="53"/>
    </location>
    <ligand>
        <name>ATP</name>
        <dbReference type="ChEBI" id="CHEBI:30616"/>
    </ligand>
</feature>
<comment type="caution">
    <text evidence="9">The sequence shown here is derived from an EMBL/GenBank/DDBJ whole genome shotgun (WGS) entry which is preliminary data.</text>
</comment>
<dbReference type="Proteomes" id="UP001223144">
    <property type="component" value="Unassembled WGS sequence"/>
</dbReference>
<protein>
    <submittedName>
        <fullName evidence="9">Serine/threonine-protein kinase</fullName>
        <ecNumber evidence="9">2.7.11.1</ecNumber>
    </submittedName>
</protein>
<dbReference type="Pfam" id="PF00069">
    <property type="entry name" value="Pkinase"/>
    <property type="match status" value="1"/>
</dbReference>
<keyword evidence="7" id="KW-0812">Transmembrane</keyword>
<evidence type="ECO:0000256" key="1">
    <source>
        <dbReference type="ARBA" id="ARBA00022679"/>
    </source>
</evidence>
<evidence type="ECO:0000256" key="6">
    <source>
        <dbReference type="SAM" id="MobiDB-lite"/>
    </source>
</evidence>
<feature type="compositionally biased region" description="Low complexity" evidence="6">
    <location>
        <begin position="505"/>
        <end position="517"/>
    </location>
</feature>
<dbReference type="Gene3D" id="3.30.200.20">
    <property type="entry name" value="Phosphorylase Kinase, domain 1"/>
    <property type="match status" value="1"/>
</dbReference>
<dbReference type="PROSITE" id="PS50011">
    <property type="entry name" value="PROTEIN_KINASE_DOM"/>
    <property type="match status" value="1"/>
</dbReference>
<sequence length="655" mass="67507">MSASAQQGTVFKPLGEDDPQHVAGYRLAARLGAGGMGKVYLSYTLGGRPVAIKVIRPDFGQDAEFRRRFAQEVQAAQRVQGLYTAPVIDADPDAEQPWLATAYVPGPSLADAVNQHGKLPVETVLLLVAGIAEALHVIHGAGIVHRDLKPANVLLAADGPRVIDFGIARAADATSLTGSGVTIGTPSFMAPEQAAGSHVTPATDIFALGQVAAYASTGSPAFGEGTSHGVLYRIVHEEPDLTEVPERLRELVTRCLAKEPENRPSVAELLTICQEATAETVLRRPEEWLPSAVAAEIGTRKAAPAPASPTPPPAAPAATAPAATAPGTVPAPPTAPPAAAPTAAAAPAPNPAPVPSPAAAPTPSPPPAPNPTPAPPPTEAAAPATPPPGFGPPPQAAYGYPQQPQPYQTAPTPTPMPAPAPPAAPKKKKTGRNVTLAVLAVLVIAGFAGGGAYLALSDGDKDDKTSAQSQDEPSGGQSSSQRQQTPAPGPTGDGEDGTDGEDGDGSQADGQDASSDPPAEPVDDPEPATYNGLNVVDDYHLTFDDHPIKPVGDNSNADVVYDWSVGWIEVENARLILLRNGQTGDLDTCRNETRYATKLRLSGLSKGSRFCVLTNSGHVGVVTYQGKSPDSDPSRYITLDVTVWRNALNPVEPTS</sequence>
<feature type="domain" description="Protein kinase" evidence="8">
    <location>
        <begin position="25"/>
        <end position="289"/>
    </location>
</feature>
<evidence type="ECO:0000259" key="8">
    <source>
        <dbReference type="PROSITE" id="PS50011"/>
    </source>
</evidence>
<feature type="compositionally biased region" description="Low complexity" evidence="6">
    <location>
        <begin position="396"/>
        <end position="411"/>
    </location>
</feature>
<dbReference type="PROSITE" id="PS00107">
    <property type="entry name" value="PROTEIN_KINASE_ATP"/>
    <property type="match status" value="1"/>
</dbReference>
<feature type="compositionally biased region" description="Pro residues" evidence="6">
    <location>
        <begin position="412"/>
        <end position="424"/>
    </location>
</feature>
<feature type="transmembrane region" description="Helical" evidence="7">
    <location>
        <begin position="434"/>
        <end position="456"/>
    </location>
</feature>
<keyword evidence="3 9" id="KW-0418">Kinase</keyword>
<evidence type="ECO:0000256" key="4">
    <source>
        <dbReference type="ARBA" id="ARBA00022840"/>
    </source>
</evidence>
<organism evidence="9 10">
    <name type="scientific">Streptomyces chengmaiensis</name>
    <dbReference type="NCBI Taxonomy" id="3040919"/>
    <lineage>
        <taxon>Bacteria</taxon>
        <taxon>Bacillati</taxon>
        <taxon>Actinomycetota</taxon>
        <taxon>Actinomycetes</taxon>
        <taxon>Kitasatosporales</taxon>
        <taxon>Streptomycetaceae</taxon>
        <taxon>Streptomyces</taxon>
    </lineage>
</organism>
<accession>A0ABT6HLN5</accession>
<evidence type="ECO:0000256" key="3">
    <source>
        <dbReference type="ARBA" id="ARBA00022777"/>
    </source>
</evidence>
<dbReference type="PANTHER" id="PTHR43289">
    <property type="entry name" value="MITOGEN-ACTIVATED PROTEIN KINASE KINASE KINASE 20-RELATED"/>
    <property type="match status" value="1"/>
</dbReference>
<feature type="compositionally biased region" description="Acidic residues" evidence="6">
    <location>
        <begin position="493"/>
        <end position="504"/>
    </location>
</feature>
<dbReference type="Gene3D" id="1.10.510.10">
    <property type="entry name" value="Transferase(Phosphotransferase) domain 1"/>
    <property type="match status" value="1"/>
</dbReference>
<feature type="compositionally biased region" description="Pro residues" evidence="6">
    <location>
        <begin position="329"/>
        <end position="339"/>
    </location>
</feature>
<feature type="compositionally biased region" description="Pro residues" evidence="6">
    <location>
        <begin position="348"/>
        <end position="395"/>
    </location>
</feature>
<dbReference type="PROSITE" id="PS00108">
    <property type="entry name" value="PROTEIN_KINASE_ST"/>
    <property type="match status" value="1"/>
</dbReference>
<dbReference type="InterPro" id="IPR008271">
    <property type="entry name" value="Ser/Thr_kinase_AS"/>
</dbReference>
<keyword evidence="1 9" id="KW-0808">Transferase</keyword>
<dbReference type="SUPFAM" id="SSF56112">
    <property type="entry name" value="Protein kinase-like (PK-like)"/>
    <property type="match status" value="1"/>
</dbReference>
<feature type="compositionally biased region" description="Pro residues" evidence="6">
    <location>
        <begin position="306"/>
        <end position="315"/>
    </location>
</feature>
<evidence type="ECO:0000313" key="10">
    <source>
        <dbReference type="Proteomes" id="UP001223144"/>
    </source>
</evidence>
<dbReference type="RefSeq" id="WP_279927516.1">
    <property type="nucleotide sequence ID" value="NZ_JARWBG010000009.1"/>
</dbReference>
<dbReference type="InterPro" id="IPR000719">
    <property type="entry name" value="Prot_kinase_dom"/>
</dbReference>
<gene>
    <name evidence="9" type="ORF">QCN29_10400</name>
</gene>
<dbReference type="InterPro" id="IPR017441">
    <property type="entry name" value="Protein_kinase_ATP_BS"/>
</dbReference>
<keyword evidence="7" id="KW-1133">Transmembrane helix</keyword>
<name>A0ABT6HLN5_9ACTN</name>
<dbReference type="SMART" id="SM00220">
    <property type="entry name" value="S_TKc"/>
    <property type="match status" value="1"/>
</dbReference>
<keyword evidence="10" id="KW-1185">Reference proteome</keyword>
<dbReference type="GO" id="GO:0004674">
    <property type="term" value="F:protein serine/threonine kinase activity"/>
    <property type="evidence" value="ECO:0007669"/>
    <property type="project" value="UniProtKB-EC"/>
</dbReference>
<keyword evidence="2 5" id="KW-0547">Nucleotide-binding</keyword>
<proteinExistence type="predicted"/>
<dbReference type="EC" id="2.7.11.1" evidence="9"/>
<dbReference type="CDD" id="cd14014">
    <property type="entry name" value="STKc_PknB_like"/>
    <property type="match status" value="1"/>
</dbReference>
<dbReference type="InterPro" id="IPR011009">
    <property type="entry name" value="Kinase-like_dom_sf"/>
</dbReference>
<feature type="compositionally biased region" description="Low complexity" evidence="6">
    <location>
        <begin position="474"/>
        <end position="484"/>
    </location>
</feature>
<feature type="region of interest" description="Disordered" evidence="6">
    <location>
        <begin position="300"/>
        <end position="431"/>
    </location>
</feature>
<feature type="region of interest" description="Disordered" evidence="6">
    <location>
        <begin position="459"/>
        <end position="532"/>
    </location>
</feature>
<keyword evidence="4 5" id="KW-0067">ATP-binding</keyword>
<keyword evidence="7" id="KW-0472">Membrane</keyword>
<dbReference type="PANTHER" id="PTHR43289:SF34">
    <property type="entry name" value="SERINE_THREONINE-PROTEIN KINASE YBDM-RELATED"/>
    <property type="match status" value="1"/>
</dbReference>
<evidence type="ECO:0000256" key="7">
    <source>
        <dbReference type="SAM" id="Phobius"/>
    </source>
</evidence>
<feature type="compositionally biased region" description="Low complexity" evidence="6">
    <location>
        <begin position="316"/>
        <end position="328"/>
    </location>
</feature>